<sequence>MSGNRRRHGVFLLLFLLIFTCGYGQKTKEQLQREKQENLRKIQETERILQETTGQKQNTIGELNALNQRIQAQEDLISSIRNEVLLLNEEIEENNLIIDALEQDVNNLKQEYGAMIYATYKANKGFNKLTFLFSAKSFNQFLMRLRYMEQYAEVREQQARQIKRVQETLSDQVTLIESKMSDKNILLADQIQRNKELASLKQNQSKIVSSLQRREKEIKKDLEETRKAVAKLDRMINDIIKAEIEKARLAEKTTNEAATRLASDFAQNKSKLPWPVSGFVTQKFGKQAHPVFKNVTQDNHWITIQTKKEEKVKSVFNGQITTVAFVPLIGNTVIVSHGEYYSVYAGLRDVFVRSGQQVTTNQELGNILTNKDGVSELKFEIRKNIAPLDPQQWLKRN</sequence>
<protein>
    <submittedName>
        <fullName evidence="4">Peptidoglycan DD-metalloendopeptidase family protein</fullName>
    </submittedName>
</protein>
<dbReference type="InterPro" id="IPR016047">
    <property type="entry name" value="M23ase_b-sheet_dom"/>
</dbReference>
<dbReference type="SUPFAM" id="SSF51261">
    <property type="entry name" value="Duplicated hybrid motif"/>
    <property type="match status" value="1"/>
</dbReference>
<feature type="coiled-coil region" evidence="2">
    <location>
        <begin position="28"/>
        <end position="111"/>
    </location>
</feature>
<accession>A0A9X1HVD8</accession>
<dbReference type="AlphaFoldDB" id="A0A9X1HVD8"/>
<evidence type="ECO:0000256" key="1">
    <source>
        <dbReference type="ARBA" id="ARBA00022729"/>
    </source>
</evidence>
<dbReference type="GO" id="GO:0004222">
    <property type="term" value="F:metalloendopeptidase activity"/>
    <property type="evidence" value="ECO:0007669"/>
    <property type="project" value="TreeGrafter"/>
</dbReference>
<evidence type="ECO:0000256" key="2">
    <source>
        <dbReference type="SAM" id="Coils"/>
    </source>
</evidence>
<keyword evidence="2" id="KW-0175">Coiled coil</keyword>
<dbReference type="Gene3D" id="2.70.70.10">
    <property type="entry name" value="Glucose Permease (Domain IIA)"/>
    <property type="match status" value="1"/>
</dbReference>
<feature type="domain" description="M23ase beta-sheet core" evidence="3">
    <location>
        <begin position="302"/>
        <end position="390"/>
    </location>
</feature>
<dbReference type="CDD" id="cd12797">
    <property type="entry name" value="M23_peptidase"/>
    <property type="match status" value="1"/>
</dbReference>
<dbReference type="PANTHER" id="PTHR21666">
    <property type="entry name" value="PEPTIDASE-RELATED"/>
    <property type="match status" value="1"/>
</dbReference>
<proteinExistence type="predicted"/>
<organism evidence="4 5">
    <name type="scientific">Fulvivirga sedimenti</name>
    <dbReference type="NCBI Taxonomy" id="2879465"/>
    <lineage>
        <taxon>Bacteria</taxon>
        <taxon>Pseudomonadati</taxon>
        <taxon>Bacteroidota</taxon>
        <taxon>Cytophagia</taxon>
        <taxon>Cytophagales</taxon>
        <taxon>Fulvivirgaceae</taxon>
        <taxon>Fulvivirga</taxon>
    </lineage>
</organism>
<dbReference type="InterPro" id="IPR011055">
    <property type="entry name" value="Dup_hybrid_motif"/>
</dbReference>
<dbReference type="Proteomes" id="UP001139409">
    <property type="component" value="Unassembled WGS sequence"/>
</dbReference>
<feature type="coiled-coil region" evidence="2">
    <location>
        <begin position="208"/>
        <end position="252"/>
    </location>
</feature>
<dbReference type="Gene3D" id="6.10.250.3150">
    <property type="match status" value="1"/>
</dbReference>
<dbReference type="PANTHER" id="PTHR21666:SF289">
    <property type="entry name" value="L-ALA--D-GLU ENDOPEPTIDASE"/>
    <property type="match status" value="1"/>
</dbReference>
<keyword evidence="5" id="KW-1185">Reference proteome</keyword>
<gene>
    <name evidence="4" type="ORF">LDX50_24560</name>
</gene>
<evidence type="ECO:0000313" key="4">
    <source>
        <dbReference type="EMBL" id="MCA6078070.1"/>
    </source>
</evidence>
<dbReference type="InterPro" id="IPR050570">
    <property type="entry name" value="Cell_wall_metabolism_enzyme"/>
</dbReference>
<comment type="caution">
    <text evidence="4">The sequence shown here is derived from an EMBL/GenBank/DDBJ whole genome shotgun (WGS) entry which is preliminary data.</text>
</comment>
<evidence type="ECO:0000313" key="5">
    <source>
        <dbReference type="Proteomes" id="UP001139409"/>
    </source>
</evidence>
<dbReference type="Pfam" id="PF01551">
    <property type="entry name" value="Peptidase_M23"/>
    <property type="match status" value="1"/>
</dbReference>
<reference evidence="4" key="1">
    <citation type="submission" date="2021-09" db="EMBL/GenBank/DDBJ databases">
        <title>Fulvivirga sp. isolated from coastal sediment.</title>
        <authorList>
            <person name="Yu H."/>
        </authorList>
    </citation>
    <scope>NUCLEOTIDE SEQUENCE</scope>
    <source>
        <strain evidence="4">1062</strain>
    </source>
</reference>
<name>A0A9X1HVD8_9BACT</name>
<dbReference type="RefSeq" id="WP_225698928.1">
    <property type="nucleotide sequence ID" value="NZ_JAIXNE010000005.1"/>
</dbReference>
<evidence type="ECO:0000259" key="3">
    <source>
        <dbReference type="Pfam" id="PF01551"/>
    </source>
</evidence>
<dbReference type="EMBL" id="JAIXNE010000005">
    <property type="protein sequence ID" value="MCA6078070.1"/>
    <property type="molecule type" value="Genomic_DNA"/>
</dbReference>
<keyword evidence="1" id="KW-0732">Signal</keyword>